<gene>
    <name evidence="1" type="ORF">IGS68_23820</name>
</gene>
<proteinExistence type="predicted"/>
<protein>
    <submittedName>
        <fullName evidence="1">Uncharacterized protein</fullName>
    </submittedName>
</protein>
<reference evidence="1" key="1">
    <citation type="submission" date="2021-02" db="EMBL/GenBank/DDBJ databases">
        <title>Skermanella TT6 skin isolate.</title>
        <authorList>
            <person name="Lee K."/>
            <person name="Ganzorig M."/>
        </authorList>
    </citation>
    <scope>NUCLEOTIDE SEQUENCE</scope>
    <source>
        <strain evidence="1">TT6</strain>
    </source>
</reference>
<accession>A0ABX7B4E1</accession>
<dbReference type="EMBL" id="CP067420">
    <property type="protein sequence ID" value="QQP88999.1"/>
    <property type="molecule type" value="Genomic_DNA"/>
</dbReference>
<sequence>MEIVLTVTPEAARWLREGNVKENEEAQRISRTVRSLGVRLVPMHKHIRGRDGGLSTFFIIEGAKPWQVEAITGKLRGMKAVTGAYAKPDAAPAAGLVSTPLSRVGFSPR</sequence>
<dbReference type="Proteomes" id="UP000595197">
    <property type="component" value="Chromosome"/>
</dbReference>
<organism evidence="1 2">
    <name type="scientific">Skermanella cutis</name>
    <dbReference type="NCBI Taxonomy" id="2775420"/>
    <lineage>
        <taxon>Bacteria</taxon>
        <taxon>Pseudomonadati</taxon>
        <taxon>Pseudomonadota</taxon>
        <taxon>Alphaproteobacteria</taxon>
        <taxon>Rhodospirillales</taxon>
        <taxon>Azospirillaceae</taxon>
        <taxon>Skermanella</taxon>
    </lineage>
</organism>
<keyword evidence="2" id="KW-1185">Reference proteome</keyword>
<name>A0ABX7B4E1_9PROT</name>
<evidence type="ECO:0000313" key="2">
    <source>
        <dbReference type="Proteomes" id="UP000595197"/>
    </source>
</evidence>
<evidence type="ECO:0000313" key="1">
    <source>
        <dbReference type="EMBL" id="QQP88999.1"/>
    </source>
</evidence>
<dbReference type="RefSeq" id="WP_201074675.1">
    <property type="nucleotide sequence ID" value="NZ_CP067420.1"/>
</dbReference>